<proteinExistence type="predicted"/>
<keyword evidence="2" id="KW-1185">Reference proteome</keyword>
<accession>A0A5B7GP25</accession>
<gene>
    <name evidence="1" type="ORF">E2C01_053281</name>
</gene>
<dbReference type="Proteomes" id="UP000324222">
    <property type="component" value="Unassembled WGS sequence"/>
</dbReference>
<reference evidence="1 2" key="1">
    <citation type="submission" date="2019-05" db="EMBL/GenBank/DDBJ databases">
        <title>Another draft genome of Portunus trituberculatus and its Hox gene families provides insights of decapod evolution.</title>
        <authorList>
            <person name="Jeong J.-H."/>
            <person name="Song I."/>
            <person name="Kim S."/>
            <person name="Choi T."/>
            <person name="Kim D."/>
            <person name="Ryu S."/>
            <person name="Kim W."/>
        </authorList>
    </citation>
    <scope>NUCLEOTIDE SEQUENCE [LARGE SCALE GENOMIC DNA]</scope>
    <source>
        <tissue evidence="1">Muscle</tissue>
    </source>
</reference>
<evidence type="ECO:0000313" key="1">
    <source>
        <dbReference type="EMBL" id="MPC59266.1"/>
    </source>
</evidence>
<evidence type="ECO:0000313" key="2">
    <source>
        <dbReference type="Proteomes" id="UP000324222"/>
    </source>
</evidence>
<dbReference type="EMBL" id="VSRR010016405">
    <property type="protein sequence ID" value="MPC59266.1"/>
    <property type="molecule type" value="Genomic_DNA"/>
</dbReference>
<sequence>MPAGTLPVGLEEGGLPEPPQMHLLTGREGHTLEVPYFLPLLFDEDKLQEALHFSKSNTDMALHEATIRA</sequence>
<organism evidence="1 2">
    <name type="scientific">Portunus trituberculatus</name>
    <name type="common">Swimming crab</name>
    <name type="synonym">Neptunus trituberculatus</name>
    <dbReference type="NCBI Taxonomy" id="210409"/>
    <lineage>
        <taxon>Eukaryota</taxon>
        <taxon>Metazoa</taxon>
        <taxon>Ecdysozoa</taxon>
        <taxon>Arthropoda</taxon>
        <taxon>Crustacea</taxon>
        <taxon>Multicrustacea</taxon>
        <taxon>Malacostraca</taxon>
        <taxon>Eumalacostraca</taxon>
        <taxon>Eucarida</taxon>
        <taxon>Decapoda</taxon>
        <taxon>Pleocyemata</taxon>
        <taxon>Brachyura</taxon>
        <taxon>Eubrachyura</taxon>
        <taxon>Portunoidea</taxon>
        <taxon>Portunidae</taxon>
        <taxon>Portuninae</taxon>
        <taxon>Portunus</taxon>
    </lineage>
</organism>
<name>A0A5B7GP25_PORTR</name>
<comment type="caution">
    <text evidence="1">The sequence shown here is derived from an EMBL/GenBank/DDBJ whole genome shotgun (WGS) entry which is preliminary data.</text>
</comment>
<dbReference type="AlphaFoldDB" id="A0A5B7GP25"/>
<protein>
    <submittedName>
        <fullName evidence="1">Uncharacterized protein</fullName>
    </submittedName>
</protein>